<dbReference type="Proteomes" id="UP000729402">
    <property type="component" value="Unassembled WGS sequence"/>
</dbReference>
<dbReference type="AlphaFoldDB" id="A0A8J5RS04"/>
<evidence type="ECO:0000313" key="3">
    <source>
        <dbReference type="Proteomes" id="UP000729402"/>
    </source>
</evidence>
<organism evidence="2 3">
    <name type="scientific">Zizania palustris</name>
    <name type="common">Northern wild rice</name>
    <dbReference type="NCBI Taxonomy" id="103762"/>
    <lineage>
        <taxon>Eukaryota</taxon>
        <taxon>Viridiplantae</taxon>
        <taxon>Streptophyta</taxon>
        <taxon>Embryophyta</taxon>
        <taxon>Tracheophyta</taxon>
        <taxon>Spermatophyta</taxon>
        <taxon>Magnoliopsida</taxon>
        <taxon>Liliopsida</taxon>
        <taxon>Poales</taxon>
        <taxon>Poaceae</taxon>
        <taxon>BOP clade</taxon>
        <taxon>Oryzoideae</taxon>
        <taxon>Oryzeae</taxon>
        <taxon>Zizaniinae</taxon>
        <taxon>Zizania</taxon>
    </lineage>
</organism>
<protein>
    <submittedName>
        <fullName evidence="2">Uncharacterized protein</fullName>
    </submittedName>
</protein>
<proteinExistence type="predicted"/>
<reference evidence="2" key="1">
    <citation type="journal article" date="2021" name="bioRxiv">
        <title>Whole Genome Assembly and Annotation of Northern Wild Rice, Zizania palustris L., Supports a Whole Genome Duplication in the Zizania Genus.</title>
        <authorList>
            <person name="Haas M."/>
            <person name="Kono T."/>
            <person name="Macchietto M."/>
            <person name="Millas R."/>
            <person name="McGilp L."/>
            <person name="Shao M."/>
            <person name="Duquette J."/>
            <person name="Hirsch C.N."/>
            <person name="Kimball J."/>
        </authorList>
    </citation>
    <scope>NUCLEOTIDE SEQUENCE</scope>
    <source>
        <tissue evidence="2">Fresh leaf tissue</tissue>
    </source>
</reference>
<dbReference type="EMBL" id="JAAALK010000288">
    <property type="protein sequence ID" value="KAG8053107.1"/>
    <property type="molecule type" value="Genomic_DNA"/>
</dbReference>
<sequence>MTASLPSVPAGTYLRRISYGRHDAPGSDRNTAFGGDHDEAVMPASACAEGRSGSEVLRQLRTQASQEQKFEAKKTSLHLQPSEIYSAKSVQAPHTGCFEQASHFTLRKSGQPSEDFDQVLGGSNWCWASYTKVYTHTNGLR</sequence>
<reference evidence="2" key="2">
    <citation type="submission" date="2021-02" db="EMBL/GenBank/DDBJ databases">
        <authorList>
            <person name="Kimball J.A."/>
            <person name="Haas M.W."/>
            <person name="Macchietto M."/>
            <person name="Kono T."/>
            <person name="Duquette J."/>
            <person name="Shao M."/>
        </authorList>
    </citation>
    <scope>NUCLEOTIDE SEQUENCE</scope>
    <source>
        <tissue evidence="2">Fresh leaf tissue</tissue>
    </source>
</reference>
<evidence type="ECO:0000313" key="2">
    <source>
        <dbReference type="EMBL" id="KAG8053107.1"/>
    </source>
</evidence>
<keyword evidence="3" id="KW-1185">Reference proteome</keyword>
<feature type="region of interest" description="Disordered" evidence="1">
    <location>
        <begin position="19"/>
        <end position="38"/>
    </location>
</feature>
<gene>
    <name evidence="2" type="ORF">GUJ93_ZPchr0001g29703</name>
</gene>
<accession>A0A8J5RS04</accession>
<name>A0A8J5RS04_ZIZPA</name>
<comment type="caution">
    <text evidence="2">The sequence shown here is derived from an EMBL/GenBank/DDBJ whole genome shotgun (WGS) entry which is preliminary data.</text>
</comment>
<evidence type="ECO:0000256" key="1">
    <source>
        <dbReference type="SAM" id="MobiDB-lite"/>
    </source>
</evidence>